<dbReference type="SUPFAM" id="SSF50952">
    <property type="entry name" value="Soluble quinoprotein glucose dehydrogenase"/>
    <property type="match status" value="1"/>
</dbReference>
<dbReference type="InterPro" id="IPR012938">
    <property type="entry name" value="Glc/Sorbosone_DH"/>
</dbReference>
<dbReference type="SUPFAM" id="SSF46626">
    <property type="entry name" value="Cytochrome c"/>
    <property type="match status" value="1"/>
</dbReference>
<dbReference type="InterPro" id="IPR011041">
    <property type="entry name" value="Quinoprot_gluc/sorb_DH_b-prop"/>
</dbReference>
<evidence type="ECO:0000313" key="7">
    <source>
        <dbReference type="Proteomes" id="UP001321344"/>
    </source>
</evidence>
<dbReference type="PANTHER" id="PTHR19328:SF13">
    <property type="entry name" value="HIPL1 PROTEIN"/>
    <property type="match status" value="1"/>
</dbReference>
<reference evidence="6 7" key="1">
    <citation type="submission" date="2023-03" db="EMBL/GenBank/DDBJ databases">
        <title>Genome sequencing of Aquirufa.</title>
        <authorList>
            <person name="Pitt A."/>
            <person name="Hahn M.W."/>
        </authorList>
    </citation>
    <scope>NUCLEOTIDE SEQUENCE [LARGE SCALE GENOMIC DNA]</scope>
    <source>
        <strain evidence="6 7">WAEICH-18A</strain>
    </source>
</reference>
<dbReference type="EMBL" id="JARJOW010000005">
    <property type="protein sequence ID" value="MDF5690729.1"/>
    <property type="molecule type" value="Genomic_DNA"/>
</dbReference>
<protein>
    <submittedName>
        <fullName evidence="6">PQQ-dependent sugar dehydrogenase</fullName>
    </submittedName>
</protein>
<organism evidence="6 7">
    <name type="scientific">Aquirufa aurantiipilula</name>
    <dbReference type="NCBI Taxonomy" id="2696561"/>
    <lineage>
        <taxon>Bacteria</taxon>
        <taxon>Pseudomonadati</taxon>
        <taxon>Bacteroidota</taxon>
        <taxon>Cytophagia</taxon>
        <taxon>Cytophagales</taxon>
        <taxon>Flectobacillaceae</taxon>
        <taxon>Aquirufa</taxon>
    </lineage>
</organism>
<dbReference type="PROSITE" id="PS51007">
    <property type="entry name" value="CYTC"/>
    <property type="match status" value="1"/>
</dbReference>
<name>A0ABT6BJU7_9BACT</name>
<evidence type="ECO:0000313" key="6">
    <source>
        <dbReference type="EMBL" id="MDF5690729.1"/>
    </source>
</evidence>
<sequence length="562" mass="63545">MKMLTFSSFFNRFGTVLFFFFLIPFSGVSQQINRGAQVFDLNCANCHNFKEDGIGPQLGGLKGIVDKKYLLDFINDPKALIDANVARAQDKYKKFKSYMPSFSHLDPKDLQDVIAYILEKPSPKNPDKKEKLALENPIREGIQFSGETIHLKKVVKFPLTYTPQVNTRINKMTFHPISKERIISDLQGKIYILDEKNQLSEYVDISKHFPNFTNKPGFATGLGSFAFHPLFAQNKLFYTTHTEPEIKGPSDFTYGDSLRVKLQWIITEWTLDSPSTKELSGKSREVMRVNVIDQVHGMQEITFNPYAKLGDPDFGLLYIGLGDGGALEQRRGFIPNNSEHAWGKVLRIDPLGRNSQNGKYGIPASNPFVGKKGLDEVFAQGFRNPNRISWLKDGRIIVSNIGQRHIESLYLLKAGKNYGWPLREGTFAIDSTMSTNTVFPLPKNDAKMGYTYPIAQFDHDEGNAMMGGFEYTGKAIPSLQGKYIFGEIVRGRIFYIPISDIKEGTQTRIRELKLQLDGLPVTLKELVKANKVDLRFGQDAQGEIYIITKTDGMLYQIVPSLQ</sequence>
<feature type="domain" description="Cytochrome c" evidence="5">
    <location>
        <begin position="30"/>
        <end position="121"/>
    </location>
</feature>
<accession>A0ABT6BJU7</accession>
<dbReference type="InterPro" id="IPR009056">
    <property type="entry name" value="Cyt_c-like_dom"/>
</dbReference>
<evidence type="ECO:0000259" key="5">
    <source>
        <dbReference type="PROSITE" id="PS51007"/>
    </source>
</evidence>
<gene>
    <name evidence="6" type="ORF">PQG43_07645</name>
</gene>
<dbReference type="RefSeq" id="WP_276344254.1">
    <property type="nucleotide sequence ID" value="NZ_JARJOW010000005.1"/>
</dbReference>
<dbReference type="PANTHER" id="PTHR19328">
    <property type="entry name" value="HEDGEHOG-INTERACTING PROTEIN"/>
    <property type="match status" value="1"/>
</dbReference>
<keyword evidence="3 4" id="KW-0408">Iron</keyword>
<dbReference type="InterPro" id="IPR011042">
    <property type="entry name" value="6-blade_b-propeller_TolB-like"/>
</dbReference>
<evidence type="ECO:0000256" key="3">
    <source>
        <dbReference type="ARBA" id="ARBA00023004"/>
    </source>
</evidence>
<evidence type="ECO:0000256" key="2">
    <source>
        <dbReference type="ARBA" id="ARBA00022723"/>
    </source>
</evidence>
<dbReference type="Gene3D" id="1.10.760.10">
    <property type="entry name" value="Cytochrome c-like domain"/>
    <property type="match status" value="1"/>
</dbReference>
<dbReference type="InterPro" id="IPR036909">
    <property type="entry name" value="Cyt_c-like_dom_sf"/>
</dbReference>
<evidence type="ECO:0000256" key="4">
    <source>
        <dbReference type="PROSITE-ProRule" id="PRU00433"/>
    </source>
</evidence>
<dbReference type="Pfam" id="PF00034">
    <property type="entry name" value="Cytochrom_C"/>
    <property type="match status" value="1"/>
</dbReference>
<comment type="caution">
    <text evidence="6">The sequence shown here is derived from an EMBL/GenBank/DDBJ whole genome shotgun (WGS) entry which is preliminary data.</text>
</comment>
<proteinExistence type="predicted"/>
<keyword evidence="7" id="KW-1185">Reference proteome</keyword>
<dbReference type="Pfam" id="PF07995">
    <property type="entry name" value="GSDH"/>
    <property type="match status" value="1"/>
</dbReference>
<keyword evidence="1 4" id="KW-0349">Heme</keyword>
<keyword evidence="2 4" id="KW-0479">Metal-binding</keyword>
<evidence type="ECO:0000256" key="1">
    <source>
        <dbReference type="ARBA" id="ARBA00022617"/>
    </source>
</evidence>
<dbReference type="Gene3D" id="2.120.10.30">
    <property type="entry name" value="TolB, C-terminal domain"/>
    <property type="match status" value="1"/>
</dbReference>
<dbReference type="Proteomes" id="UP001321344">
    <property type="component" value="Unassembled WGS sequence"/>
</dbReference>